<dbReference type="PROSITE" id="PS50885">
    <property type="entry name" value="HAMP"/>
    <property type="match status" value="1"/>
</dbReference>
<evidence type="ECO:0000256" key="8">
    <source>
        <dbReference type="ARBA" id="ARBA00022741"/>
    </source>
</evidence>
<dbReference type="Gene3D" id="3.30.565.10">
    <property type="entry name" value="Histidine kinase-like ATPase, C-terminal domain"/>
    <property type="match status" value="1"/>
</dbReference>
<evidence type="ECO:0000259" key="16">
    <source>
        <dbReference type="PROSITE" id="PS50885"/>
    </source>
</evidence>
<evidence type="ECO:0000256" key="11">
    <source>
        <dbReference type="ARBA" id="ARBA00022989"/>
    </source>
</evidence>
<proteinExistence type="predicted"/>
<evidence type="ECO:0000256" key="14">
    <source>
        <dbReference type="SAM" id="Phobius"/>
    </source>
</evidence>
<dbReference type="GO" id="GO:0005886">
    <property type="term" value="C:plasma membrane"/>
    <property type="evidence" value="ECO:0007669"/>
    <property type="project" value="UniProtKB-SubCell"/>
</dbReference>
<name>A0A7C4TCK3_UNCW3</name>
<dbReference type="PANTHER" id="PTHR45528:SF1">
    <property type="entry name" value="SENSOR HISTIDINE KINASE CPXA"/>
    <property type="match status" value="1"/>
</dbReference>
<dbReference type="SMART" id="SM00388">
    <property type="entry name" value="HisKA"/>
    <property type="match status" value="1"/>
</dbReference>
<comment type="caution">
    <text evidence="17">The sequence shown here is derived from an EMBL/GenBank/DDBJ whole genome shotgun (WGS) entry which is preliminary data.</text>
</comment>
<organism evidence="17">
    <name type="scientific">candidate division WOR-3 bacterium</name>
    <dbReference type="NCBI Taxonomy" id="2052148"/>
    <lineage>
        <taxon>Bacteria</taxon>
        <taxon>Bacteria division WOR-3</taxon>
    </lineage>
</organism>
<accession>A0A7C4TCK3</accession>
<gene>
    <name evidence="17" type="ORF">ENV60_08965</name>
</gene>
<keyword evidence="12" id="KW-0902">Two-component regulatory system</keyword>
<dbReference type="SUPFAM" id="SSF158472">
    <property type="entry name" value="HAMP domain-like"/>
    <property type="match status" value="1"/>
</dbReference>
<feature type="transmembrane region" description="Helical" evidence="14">
    <location>
        <begin position="189"/>
        <end position="213"/>
    </location>
</feature>
<feature type="domain" description="Histidine kinase" evidence="15">
    <location>
        <begin position="288"/>
        <end position="508"/>
    </location>
</feature>
<evidence type="ECO:0000256" key="3">
    <source>
        <dbReference type="ARBA" id="ARBA00012438"/>
    </source>
</evidence>
<dbReference type="SMART" id="SM00387">
    <property type="entry name" value="HATPase_c"/>
    <property type="match status" value="1"/>
</dbReference>
<evidence type="ECO:0000313" key="17">
    <source>
        <dbReference type="EMBL" id="HGV98407.1"/>
    </source>
</evidence>
<comment type="catalytic activity">
    <reaction evidence="1">
        <text>ATP + protein L-histidine = ADP + protein N-phospho-L-histidine.</text>
        <dbReference type="EC" id="2.7.13.3"/>
    </reaction>
</comment>
<keyword evidence="10" id="KW-0067">ATP-binding</keyword>
<keyword evidence="11 14" id="KW-1133">Transmembrane helix</keyword>
<evidence type="ECO:0000256" key="13">
    <source>
        <dbReference type="ARBA" id="ARBA00023136"/>
    </source>
</evidence>
<dbReference type="PROSITE" id="PS50109">
    <property type="entry name" value="HIS_KIN"/>
    <property type="match status" value="1"/>
</dbReference>
<dbReference type="PANTHER" id="PTHR45528">
    <property type="entry name" value="SENSOR HISTIDINE KINASE CPXA"/>
    <property type="match status" value="1"/>
</dbReference>
<evidence type="ECO:0000256" key="9">
    <source>
        <dbReference type="ARBA" id="ARBA00022777"/>
    </source>
</evidence>
<dbReference type="FunFam" id="3.30.565.10:FF:000006">
    <property type="entry name" value="Sensor histidine kinase WalK"/>
    <property type="match status" value="1"/>
</dbReference>
<dbReference type="InterPro" id="IPR036097">
    <property type="entry name" value="HisK_dim/P_sf"/>
</dbReference>
<feature type="domain" description="HAMP" evidence="16">
    <location>
        <begin position="214"/>
        <end position="266"/>
    </location>
</feature>
<evidence type="ECO:0000256" key="7">
    <source>
        <dbReference type="ARBA" id="ARBA00022692"/>
    </source>
</evidence>
<reference evidence="17" key="1">
    <citation type="journal article" date="2020" name="mSystems">
        <title>Genome- and Community-Level Interaction Insights into Carbon Utilization and Element Cycling Functions of Hydrothermarchaeota in Hydrothermal Sediment.</title>
        <authorList>
            <person name="Zhou Z."/>
            <person name="Liu Y."/>
            <person name="Xu W."/>
            <person name="Pan J."/>
            <person name="Luo Z.H."/>
            <person name="Li M."/>
        </authorList>
    </citation>
    <scope>NUCLEOTIDE SEQUENCE [LARGE SCALE GENOMIC DNA]</scope>
    <source>
        <strain evidence="17">SpSt-774</strain>
    </source>
</reference>
<keyword evidence="4" id="KW-1003">Cell membrane</keyword>
<dbReference type="CDD" id="cd06225">
    <property type="entry name" value="HAMP"/>
    <property type="match status" value="1"/>
</dbReference>
<dbReference type="EMBL" id="DTGZ01000168">
    <property type="protein sequence ID" value="HGV98407.1"/>
    <property type="molecule type" value="Genomic_DNA"/>
</dbReference>
<dbReference type="InterPro" id="IPR003660">
    <property type="entry name" value="HAMP_dom"/>
</dbReference>
<evidence type="ECO:0000256" key="6">
    <source>
        <dbReference type="ARBA" id="ARBA00022679"/>
    </source>
</evidence>
<comment type="subcellular location">
    <subcellularLocation>
        <location evidence="2">Cell membrane</location>
        <topology evidence="2">Multi-pass membrane protein</topology>
    </subcellularLocation>
</comment>
<dbReference type="GO" id="GO:0005524">
    <property type="term" value="F:ATP binding"/>
    <property type="evidence" value="ECO:0007669"/>
    <property type="project" value="UniProtKB-KW"/>
</dbReference>
<dbReference type="CDD" id="cd00082">
    <property type="entry name" value="HisKA"/>
    <property type="match status" value="1"/>
</dbReference>
<dbReference type="AlphaFoldDB" id="A0A7C4TCK3"/>
<keyword evidence="9 17" id="KW-0418">Kinase</keyword>
<dbReference type="SMART" id="SM00304">
    <property type="entry name" value="HAMP"/>
    <property type="match status" value="1"/>
</dbReference>
<dbReference type="InterPro" id="IPR036890">
    <property type="entry name" value="HATPase_C_sf"/>
</dbReference>
<dbReference type="InterPro" id="IPR003661">
    <property type="entry name" value="HisK_dim/P_dom"/>
</dbReference>
<sequence length="508" mass="58004">MAPQIGPADKAGGDRDKVKLTFKNKVIFLFSAAIVLLIAFITTVFTVHRTIELKRDILNNASNYVLLTTDKIGDAFVHYYNSSYFKFREVMIHQTKLNPDLEEIRIVSPDGKIYYSSREFWPEEIPPGSIKYPFEADSFVIKNLKKLEINQKVAENLTVVAPYLDEYGVHSISIIYRFSLRRLSQSLKIAIRNGIVIAIFFTLLGSLGLTYFANRITVHLRCLQDAAKEIARGDFTRVVTIKTNDEFEDLAMTFNFMTAEIRKNIRELKNLVNELKNRDAQKIYFLANLSHELRTPLTAALGYIDYLQNQKLGPLNQEQLHGLAVIRRNVERLNKEIHSLLQISKVTLEGIKLSPQRFSLREMIDSIITDFQPDIKNKGLKIDCNLQITEVFADRDYLRTAIENLIGNAIKFSETKGEVQIATLNYTEDGKHFFKFVITNQGPEIPRSKLKKIFEPFYQIDTGTARRYGGIGLGLAIARNIIEAHQGKIRAESKMGLTTLEFIIPQGE</sequence>
<dbReference type="InterPro" id="IPR050398">
    <property type="entry name" value="HssS/ArlS-like"/>
</dbReference>
<dbReference type="InterPro" id="IPR003594">
    <property type="entry name" value="HATPase_dom"/>
</dbReference>
<keyword evidence="6" id="KW-0808">Transferase</keyword>
<protein>
    <recommendedName>
        <fullName evidence="3">histidine kinase</fullName>
        <ecNumber evidence="3">2.7.13.3</ecNumber>
    </recommendedName>
</protein>
<dbReference type="Pfam" id="PF02518">
    <property type="entry name" value="HATPase_c"/>
    <property type="match status" value="1"/>
</dbReference>
<dbReference type="GO" id="GO:0000155">
    <property type="term" value="F:phosphorelay sensor kinase activity"/>
    <property type="evidence" value="ECO:0007669"/>
    <property type="project" value="InterPro"/>
</dbReference>
<dbReference type="PRINTS" id="PR00344">
    <property type="entry name" value="BCTRLSENSOR"/>
</dbReference>
<dbReference type="SUPFAM" id="SSF55874">
    <property type="entry name" value="ATPase domain of HSP90 chaperone/DNA topoisomerase II/histidine kinase"/>
    <property type="match status" value="1"/>
</dbReference>
<dbReference type="Gene3D" id="6.10.340.10">
    <property type="match status" value="1"/>
</dbReference>
<keyword evidence="5" id="KW-0597">Phosphoprotein</keyword>
<dbReference type="Gene3D" id="1.10.287.130">
    <property type="match status" value="1"/>
</dbReference>
<dbReference type="Pfam" id="PF00512">
    <property type="entry name" value="HisKA"/>
    <property type="match status" value="1"/>
</dbReference>
<dbReference type="Pfam" id="PF00672">
    <property type="entry name" value="HAMP"/>
    <property type="match status" value="1"/>
</dbReference>
<dbReference type="InterPro" id="IPR004358">
    <property type="entry name" value="Sig_transdc_His_kin-like_C"/>
</dbReference>
<keyword evidence="13 14" id="KW-0472">Membrane</keyword>
<dbReference type="InterPro" id="IPR005467">
    <property type="entry name" value="His_kinase_dom"/>
</dbReference>
<dbReference type="SUPFAM" id="SSF47384">
    <property type="entry name" value="Homodimeric domain of signal transducing histidine kinase"/>
    <property type="match status" value="1"/>
</dbReference>
<dbReference type="EC" id="2.7.13.3" evidence="3"/>
<keyword evidence="7 14" id="KW-0812">Transmembrane</keyword>
<evidence type="ECO:0000256" key="1">
    <source>
        <dbReference type="ARBA" id="ARBA00000085"/>
    </source>
</evidence>
<evidence type="ECO:0000256" key="10">
    <source>
        <dbReference type="ARBA" id="ARBA00022840"/>
    </source>
</evidence>
<evidence type="ECO:0000256" key="5">
    <source>
        <dbReference type="ARBA" id="ARBA00022553"/>
    </source>
</evidence>
<evidence type="ECO:0000256" key="4">
    <source>
        <dbReference type="ARBA" id="ARBA00022475"/>
    </source>
</evidence>
<evidence type="ECO:0000256" key="12">
    <source>
        <dbReference type="ARBA" id="ARBA00023012"/>
    </source>
</evidence>
<keyword evidence="8" id="KW-0547">Nucleotide-binding</keyword>
<evidence type="ECO:0000256" key="2">
    <source>
        <dbReference type="ARBA" id="ARBA00004651"/>
    </source>
</evidence>
<evidence type="ECO:0000259" key="15">
    <source>
        <dbReference type="PROSITE" id="PS50109"/>
    </source>
</evidence>
<feature type="transmembrane region" description="Helical" evidence="14">
    <location>
        <begin position="26"/>
        <end position="47"/>
    </location>
</feature>